<dbReference type="EC" id="2.7.13.3" evidence="2"/>
<dbReference type="InterPro" id="IPR029016">
    <property type="entry name" value="GAF-like_dom_sf"/>
</dbReference>
<dbReference type="EMBL" id="SPQT01000002">
    <property type="protein sequence ID" value="TFV49723.1"/>
    <property type="molecule type" value="Genomic_DNA"/>
</dbReference>
<evidence type="ECO:0000313" key="10">
    <source>
        <dbReference type="Proteomes" id="UP000297966"/>
    </source>
</evidence>
<dbReference type="InterPro" id="IPR013655">
    <property type="entry name" value="PAS_fold_3"/>
</dbReference>
<dbReference type="AlphaFoldDB" id="A0A4Y9M3X1"/>
<dbReference type="SMART" id="SM00387">
    <property type="entry name" value="HATPase_c"/>
    <property type="match status" value="1"/>
</dbReference>
<name>A0A4Y9M3X1_9BRAD</name>
<dbReference type="InterPro" id="IPR004358">
    <property type="entry name" value="Sig_transdc_His_kin-like_C"/>
</dbReference>
<dbReference type="InterPro" id="IPR003661">
    <property type="entry name" value="HisK_dim/P_dom"/>
</dbReference>
<dbReference type="CDD" id="cd00082">
    <property type="entry name" value="HisKA"/>
    <property type="match status" value="1"/>
</dbReference>
<keyword evidence="4" id="KW-0808">Transferase</keyword>
<dbReference type="Gene3D" id="3.30.565.10">
    <property type="entry name" value="Histidine kinase-like ATPase, C-terminal domain"/>
    <property type="match status" value="1"/>
</dbReference>
<protein>
    <recommendedName>
        <fullName evidence="2">histidine kinase</fullName>
        <ecNumber evidence="2">2.7.13.3</ecNumber>
    </recommendedName>
</protein>
<dbReference type="GO" id="GO:0000155">
    <property type="term" value="F:phosphorelay sensor kinase activity"/>
    <property type="evidence" value="ECO:0007669"/>
    <property type="project" value="InterPro"/>
</dbReference>
<dbReference type="RefSeq" id="WP_135173370.1">
    <property type="nucleotide sequence ID" value="NZ_SPQT01000002.1"/>
</dbReference>
<dbReference type="PANTHER" id="PTHR43304">
    <property type="entry name" value="PHYTOCHROME-LIKE PROTEIN CPH1"/>
    <property type="match status" value="1"/>
</dbReference>
<dbReference type="PANTHER" id="PTHR43304:SF1">
    <property type="entry name" value="PAC DOMAIN-CONTAINING PROTEIN"/>
    <property type="match status" value="1"/>
</dbReference>
<evidence type="ECO:0000259" key="7">
    <source>
        <dbReference type="PROSITE" id="PS50112"/>
    </source>
</evidence>
<dbReference type="SMART" id="SM00065">
    <property type="entry name" value="GAF"/>
    <property type="match status" value="1"/>
</dbReference>
<dbReference type="Pfam" id="PF02518">
    <property type="entry name" value="HATPase_c"/>
    <property type="match status" value="1"/>
</dbReference>
<evidence type="ECO:0000313" key="9">
    <source>
        <dbReference type="EMBL" id="TFV49723.1"/>
    </source>
</evidence>
<dbReference type="PROSITE" id="PS50109">
    <property type="entry name" value="HIS_KIN"/>
    <property type="match status" value="1"/>
</dbReference>
<dbReference type="NCBIfam" id="TIGR00229">
    <property type="entry name" value="sensory_box"/>
    <property type="match status" value="1"/>
</dbReference>
<dbReference type="InterPro" id="IPR001610">
    <property type="entry name" value="PAC"/>
</dbReference>
<dbReference type="InterPro" id="IPR036097">
    <property type="entry name" value="HisK_dim/P_sf"/>
</dbReference>
<dbReference type="SMART" id="SM00086">
    <property type="entry name" value="PAC"/>
    <property type="match status" value="2"/>
</dbReference>
<dbReference type="InterPro" id="IPR036890">
    <property type="entry name" value="HATPase_C_sf"/>
</dbReference>
<accession>A0A4Y9M3X1</accession>
<dbReference type="Gene3D" id="3.30.450.20">
    <property type="entry name" value="PAS domain"/>
    <property type="match status" value="2"/>
</dbReference>
<dbReference type="InterPro" id="IPR003594">
    <property type="entry name" value="HATPase_dom"/>
</dbReference>
<dbReference type="FunFam" id="3.30.450.20:FF:000099">
    <property type="entry name" value="Sensory box sensor histidine kinase"/>
    <property type="match status" value="1"/>
</dbReference>
<dbReference type="PROSITE" id="PS50112">
    <property type="entry name" value="PAS"/>
    <property type="match status" value="1"/>
</dbReference>
<dbReference type="CDD" id="cd00130">
    <property type="entry name" value="PAS"/>
    <property type="match status" value="2"/>
</dbReference>
<feature type="domain" description="PAS" evidence="7">
    <location>
        <begin position="11"/>
        <end position="81"/>
    </location>
</feature>
<evidence type="ECO:0000256" key="5">
    <source>
        <dbReference type="ARBA" id="ARBA00022777"/>
    </source>
</evidence>
<dbReference type="InterPro" id="IPR052162">
    <property type="entry name" value="Sensor_kinase/Photoreceptor"/>
</dbReference>
<reference evidence="9 10" key="1">
    <citation type="submission" date="2019-03" db="EMBL/GenBank/DDBJ databases">
        <title>Bradyrhizobium diversity isolated from nodules of Chamaecrista fasciculata.</title>
        <authorList>
            <person name="Klepa M.S."/>
            <person name="Urquiaga M.O."/>
            <person name="Hungria M."/>
            <person name="Delamuta J.R."/>
        </authorList>
    </citation>
    <scope>NUCLEOTIDE SEQUENCE [LARGE SCALE GENOMIC DNA]</scope>
    <source>
        <strain evidence="9 10">CNPSo 3448</strain>
    </source>
</reference>
<evidence type="ECO:0000256" key="4">
    <source>
        <dbReference type="ARBA" id="ARBA00022679"/>
    </source>
</evidence>
<organism evidence="9 10">
    <name type="scientific">Bradyrhizobium niftali</name>
    <dbReference type="NCBI Taxonomy" id="2560055"/>
    <lineage>
        <taxon>Bacteria</taxon>
        <taxon>Pseudomonadati</taxon>
        <taxon>Pseudomonadota</taxon>
        <taxon>Alphaproteobacteria</taxon>
        <taxon>Hyphomicrobiales</taxon>
        <taxon>Nitrobacteraceae</taxon>
        <taxon>Bradyrhizobium</taxon>
    </lineage>
</organism>
<dbReference type="InterPro" id="IPR000014">
    <property type="entry name" value="PAS"/>
</dbReference>
<evidence type="ECO:0000259" key="6">
    <source>
        <dbReference type="PROSITE" id="PS50109"/>
    </source>
</evidence>
<feature type="domain" description="PAC" evidence="8">
    <location>
        <begin position="84"/>
        <end position="136"/>
    </location>
</feature>
<dbReference type="Pfam" id="PF08447">
    <property type="entry name" value="PAS_3"/>
    <property type="match status" value="1"/>
</dbReference>
<dbReference type="SMART" id="SM00091">
    <property type="entry name" value="PAS"/>
    <property type="match status" value="1"/>
</dbReference>
<dbReference type="InterPro" id="IPR003018">
    <property type="entry name" value="GAF"/>
</dbReference>
<keyword evidence="10" id="KW-1185">Reference proteome</keyword>
<feature type="domain" description="PAC" evidence="8">
    <location>
        <begin position="379"/>
        <end position="430"/>
    </location>
</feature>
<dbReference type="Pfam" id="PF00512">
    <property type="entry name" value="HisKA"/>
    <property type="match status" value="1"/>
</dbReference>
<dbReference type="Pfam" id="PF13185">
    <property type="entry name" value="GAF_2"/>
    <property type="match status" value="1"/>
</dbReference>
<dbReference type="SMART" id="SM00388">
    <property type="entry name" value="HisKA"/>
    <property type="match status" value="1"/>
</dbReference>
<comment type="caution">
    <text evidence="9">The sequence shown here is derived from an EMBL/GenBank/DDBJ whole genome shotgun (WGS) entry which is preliminary data.</text>
</comment>
<keyword evidence="3" id="KW-0597">Phosphoprotein</keyword>
<dbReference type="InterPro" id="IPR000700">
    <property type="entry name" value="PAS-assoc_C"/>
</dbReference>
<dbReference type="Proteomes" id="UP000297966">
    <property type="component" value="Unassembled WGS sequence"/>
</dbReference>
<dbReference type="SUPFAM" id="SSF47384">
    <property type="entry name" value="Homodimeric domain of signal transducing histidine kinase"/>
    <property type="match status" value="1"/>
</dbReference>
<keyword evidence="5" id="KW-0418">Kinase</keyword>
<sequence length="668" mass="74122">MSGAEQTLSASQRDLRLTIDTIPALVWSTGADGSVDFVNQHYLDYVGLPSEQLMEWGWTTAIHPDDLSGLAAIWRSLLASGKSGEAEARFRRADGEYRWLLLRANPLHDSNGNIVKWYGLNTDIEDRRRAEVHLAGEKHVLEMIACGRPLRDILTASCKLFEEAASDCFCGIYPIDGRGKIFEFGVAPSLPASYTAPIEGVQVDSDDSPRGQSISEKTQVIAEDIESDPRWMQAPCRAHVLDHGLRAVWSTPICSREESVIGTICVYQQRPGIPSSHHQEIIAHIAQLASIAIERSQSEDVLKRSQFYLTQGQRISLTGTFAWDVATDEIAFSGELKRIWEFEPNTVVTFALLRERTHPEDLRRTGAYLEQVRAGFDNPDYEMRLSMPDGRIKYLWVCARVVKQEDGRLECLGAIQDITRRRLAEDARDTIRSELAHVGRVASLGALTASIAHEVNQPLASIVTSSETALRWLNQPESNFEKVQQVLKRIVNDARRAADVIDRVRTMASKGTPRQAETELADIITECAASLYHEFQSKNVSNSLYLAPDLPKVMVDRTQLQQVIVNLLINAVQAMTTSDVAPRNIAIRTQQVDAQTVCCIVEDSGPGIDAEHLPRLFDSFFTTKETGMGLGLPIARSIIEAHNGVIRADNKSTLGGARLIIELPASFS</sequence>
<evidence type="ECO:0000256" key="1">
    <source>
        <dbReference type="ARBA" id="ARBA00000085"/>
    </source>
</evidence>
<dbReference type="Gene3D" id="2.10.70.100">
    <property type="match status" value="1"/>
</dbReference>
<dbReference type="SUPFAM" id="SSF55785">
    <property type="entry name" value="PYP-like sensor domain (PAS domain)"/>
    <property type="match status" value="2"/>
</dbReference>
<dbReference type="PRINTS" id="PR00344">
    <property type="entry name" value="BCTRLSENSOR"/>
</dbReference>
<dbReference type="InterPro" id="IPR005467">
    <property type="entry name" value="His_kinase_dom"/>
</dbReference>
<feature type="domain" description="Histidine kinase" evidence="6">
    <location>
        <begin position="450"/>
        <end position="667"/>
    </location>
</feature>
<dbReference type="SUPFAM" id="SSF55781">
    <property type="entry name" value="GAF domain-like"/>
    <property type="match status" value="1"/>
</dbReference>
<dbReference type="Gene3D" id="1.10.287.130">
    <property type="match status" value="1"/>
</dbReference>
<evidence type="ECO:0000256" key="3">
    <source>
        <dbReference type="ARBA" id="ARBA00022553"/>
    </source>
</evidence>
<comment type="catalytic activity">
    <reaction evidence="1">
        <text>ATP + protein L-histidine = ADP + protein N-phospho-L-histidine.</text>
        <dbReference type="EC" id="2.7.13.3"/>
    </reaction>
</comment>
<dbReference type="Gene3D" id="3.30.450.40">
    <property type="match status" value="1"/>
</dbReference>
<dbReference type="PROSITE" id="PS50113">
    <property type="entry name" value="PAC"/>
    <property type="match status" value="2"/>
</dbReference>
<dbReference type="SUPFAM" id="SSF55874">
    <property type="entry name" value="ATPase domain of HSP90 chaperone/DNA topoisomerase II/histidine kinase"/>
    <property type="match status" value="1"/>
</dbReference>
<evidence type="ECO:0000259" key="8">
    <source>
        <dbReference type="PROSITE" id="PS50113"/>
    </source>
</evidence>
<gene>
    <name evidence="9" type="ORF">E4K65_05980</name>
</gene>
<proteinExistence type="predicted"/>
<dbReference type="OrthoDB" id="9789238at2"/>
<dbReference type="InterPro" id="IPR035965">
    <property type="entry name" value="PAS-like_dom_sf"/>
</dbReference>
<evidence type="ECO:0000256" key="2">
    <source>
        <dbReference type="ARBA" id="ARBA00012438"/>
    </source>
</evidence>